<dbReference type="EMBL" id="CP155447">
    <property type="protein sequence ID" value="XBH01267.1"/>
    <property type="molecule type" value="Genomic_DNA"/>
</dbReference>
<accession>A0AAU7C794</accession>
<dbReference type="RefSeq" id="WP_406693963.1">
    <property type="nucleotide sequence ID" value="NZ_CP155447.1"/>
</dbReference>
<dbReference type="AlphaFoldDB" id="A0AAU7C794"/>
<organism evidence="1">
    <name type="scientific">Singulisphaera sp. Ch08</name>
    <dbReference type="NCBI Taxonomy" id="3120278"/>
    <lineage>
        <taxon>Bacteria</taxon>
        <taxon>Pseudomonadati</taxon>
        <taxon>Planctomycetota</taxon>
        <taxon>Planctomycetia</taxon>
        <taxon>Isosphaerales</taxon>
        <taxon>Isosphaeraceae</taxon>
        <taxon>Singulisphaera</taxon>
    </lineage>
</organism>
<sequence length="195" mass="22085">MRTTYRFLATGDEVDAALDWFLRQPDPPEVTEKPYGHLLYFRGMGPLAQMPDGSGIDARRSPLVSLFRPSRRRGVLWTTGEAHFLPTSLRRGWPALHALGLRFRKWLSGFDLVFAGNPSSPGEWNHYLEGSIRNHEEPVYALPLAAQALREGKYFVGWSDNDSVLNTLCRSLRHRGVECILDDKYRTTDPGLSNA</sequence>
<proteinExistence type="predicted"/>
<protein>
    <submittedName>
        <fullName evidence="1">Uncharacterized protein</fullName>
    </submittedName>
</protein>
<name>A0AAU7C794_9BACT</name>
<gene>
    <name evidence="1" type="ORF">V5E97_23255</name>
</gene>
<evidence type="ECO:0000313" key="1">
    <source>
        <dbReference type="EMBL" id="XBH01267.1"/>
    </source>
</evidence>
<reference evidence="1" key="1">
    <citation type="submission" date="2024-05" db="EMBL/GenBank/DDBJ databases">
        <title>Planctomycetes of the genus Singulisphaera possess chitinolytic capabilities.</title>
        <authorList>
            <person name="Ivanova A."/>
        </authorList>
    </citation>
    <scope>NUCLEOTIDE SEQUENCE</scope>
    <source>
        <strain evidence="1">Ch08T</strain>
    </source>
</reference>